<feature type="region of interest" description="Disordered" evidence="1">
    <location>
        <begin position="1"/>
        <end position="28"/>
    </location>
</feature>
<evidence type="ECO:0000313" key="3">
    <source>
        <dbReference type="EMBL" id="RPB14478.1"/>
    </source>
</evidence>
<gene>
    <name evidence="3" type="ORF">P167DRAFT_552411</name>
</gene>
<feature type="compositionally biased region" description="Low complexity" evidence="1">
    <location>
        <begin position="52"/>
        <end position="99"/>
    </location>
</feature>
<proteinExistence type="predicted"/>
<feature type="transmembrane region" description="Helical" evidence="2">
    <location>
        <begin position="111"/>
        <end position="133"/>
    </location>
</feature>
<keyword evidence="2" id="KW-0472">Membrane</keyword>
<dbReference type="AlphaFoldDB" id="A0A3N4KYD8"/>
<keyword evidence="4" id="KW-1185">Reference proteome</keyword>
<organism evidence="3 4">
    <name type="scientific">Morchella conica CCBAS932</name>
    <dbReference type="NCBI Taxonomy" id="1392247"/>
    <lineage>
        <taxon>Eukaryota</taxon>
        <taxon>Fungi</taxon>
        <taxon>Dikarya</taxon>
        <taxon>Ascomycota</taxon>
        <taxon>Pezizomycotina</taxon>
        <taxon>Pezizomycetes</taxon>
        <taxon>Pezizales</taxon>
        <taxon>Morchellaceae</taxon>
        <taxon>Morchella</taxon>
    </lineage>
</organism>
<feature type="region of interest" description="Disordered" evidence="1">
    <location>
        <begin position="247"/>
        <end position="271"/>
    </location>
</feature>
<feature type="region of interest" description="Disordered" evidence="1">
    <location>
        <begin position="43"/>
        <end position="103"/>
    </location>
</feature>
<name>A0A3N4KYD8_9PEZI</name>
<reference evidence="3 4" key="1">
    <citation type="journal article" date="2018" name="Nat. Ecol. Evol.">
        <title>Pezizomycetes genomes reveal the molecular basis of ectomycorrhizal truffle lifestyle.</title>
        <authorList>
            <person name="Murat C."/>
            <person name="Payen T."/>
            <person name="Noel B."/>
            <person name="Kuo A."/>
            <person name="Morin E."/>
            <person name="Chen J."/>
            <person name="Kohler A."/>
            <person name="Krizsan K."/>
            <person name="Balestrini R."/>
            <person name="Da Silva C."/>
            <person name="Montanini B."/>
            <person name="Hainaut M."/>
            <person name="Levati E."/>
            <person name="Barry K.W."/>
            <person name="Belfiori B."/>
            <person name="Cichocki N."/>
            <person name="Clum A."/>
            <person name="Dockter R.B."/>
            <person name="Fauchery L."/>
            <person name="Guy J."/>
            <person name="Iotti M."/>
            <person name="Le Tacon F."/>
            <person name="Lindquist E.A."/>
            <person name="Lipzen A."/>
            <person name="Malagnac F."/>
            <person name="Mello A."/>
            <person name="Molinier V."/>
            <person name="Miyauchi S."/>
            <person name="Poulain J."/>
            <person name="Riccioni C."/>
            <person name="Rubini A."/>
            <person name="Sitrit Y."/>
            <person name="Splivallo R."/>
            <person name="Traeger S."/>
            <person name="Wang M."/>
            <person name="Zifcakova L."/>
            <person name="Wipf D."/>
            <person name="Zambonelli A."/>
            <person name="Paolocci F."/>
            <person name="Nowrousian M."/>
            <person name="Ottonello S."/>
            <person name="Baldrian P."/>
            <person name="Spatafora J.W."/>
            <person name="Henrissat B."/>
            <person name="Nagy L.G."/>
            <person name="Aury J.M."/>
            <person name="Wincker P."/>
            <person name="Grigoriev I.V."/>
            <person name="Bonfante P."/>
            <person name="Martin F.M."/>
        </authorList>
    </citation>
    <scope>NUCLEOTIDE SEQUENCE [LARGE SCALE GENOMIC DNA]</scope>
    <source>
        <strain evidence="3 4">CCBAS932</strain>
    </source>
</reference>
<accession>A0A3N4KYD8</accession>
<evidence type="ECO:0000256" key="1">
    <source>
        <dbReference type="SAM" id="MobiDB-lite"/>
    </source>
</evidence>
<keyword evidence="2" id="KW-1133">Transmembrane helix</keyword>
<dbReference type="OrthoDB" id="5411678at2759"/>
<feature type="compositionally biased region" description="Low complexity" evidence="1">
    <location>
        <begin position="1"/>
        <end position="27"/>
    </location>
</feature>
<feature type="compositionally biased region" description="Polar residues" evidence="1">
    <location>
        <begin position="256"/>
        <end position="271"/>
    </location>
</feature>
<dbReference type="InParanoid" id="A0A3N4KYD8"/>
<keyword evidence="2" id="KW-0812">Transmembrane</keyword>
<sequence length="406" mass="41751">MSSSNITTSPATTPSTTSTTPSIVTATQPPITSTFQTVIVTTVSPSNETPRTVTQTITSTNITPGGATNLSSSVFTSSAATTGTSTAEQPTSSSAENSNAGGGGLNGTAKVVVAVIVPIIGVAFVAILMLFLWKRRQKTRADAEARRKEVEEYGYNPNNDPHGGAASTAAGVGVARSNSNGEETLYEMTESDGAGYRGWGSTNGGRKASNMGSSVGTSVPMSPVGMAFSDGGFTQQQQQQQQQNIIGPVPDGYTGVATSPSTSTFPAGNSPSVDGSNAPLIHGSRPLTADSSVIGAMNGPAAAENSGGIHRGISNASSNYSAMTQSDQSDIGQPMSHHDAQYYGVDDGYEDAYYSSRNPAHPYSGDNGYGPAPVIRDVSARRNTRIETPTSTHFPQQGNSGIAQNF</sequence>
<dbReference type="EMBL" id="ML119117">
    <property type="protein sequence ID" value="RPB14478.1"/>
    <property type="molecule type" value="Genomic_DNA"/>
</dbReference>
<evidence type="ECO:0008006" key="5">
    <source>
        <dbReference type="Google" id="ProtNLM"/>
    </source>
</evidence>
<evidence type="ECO:0000313" key="4">
    <source>
        <dbReference type="Proteomes" id="UP000277580"/>
    </source>
</evidence>
<protein>
    <recommendedName>
        <fullName evidence="5">Mid2 domain-containing protein</fullName>
    </recommendedName>
</protein>
<dbReference type="STRING" id="1392247.A0A3N4KYD8"/>
<evidence type="ECO:0000256" key="2">
    <source>
        <dbReference type="SAM" id="Phobius"/>
    </source>
</evidence>
<dbReference type="Proteomes" id="UP000277580">
    <property type="component" value="Unassembled WGS sequence"/>
</dbReference>